<name>A0ACC2KNH1_PERAE</name>
<dbReference type="EMBL" id="CM056818">
    <property type="protein sequence ID" value="KAJ8622666.1"/>
    <property type="molecule type" value="Genomic_DNA"/>
</dbReference>
<protein>
    <submittedName>
        <fullName evidence="1">Uncharacterized protein</fullName>
    </submittedName>
</protein>
<accession>A0ACC2KNH1</accession>
<comment type="caution">
    <text evidence="1">The sequence shown here is derived from an EMBL/GenBank/DDBJ whole genome shotgun (WGS) entry which is preliminary data.</text>
</comment>
<evidence type="ECO:0000313" key="1">
    <source>
        <dbReference type="EMBL" id="KAJ8622666.1"/>
    </source>
</evidence>
<proteinExistence type="predicted"/>
<gene>
    <name evidence="1" type="ORF">MRB53_031195</name>
</gene>
<sequence>MRPMNMCNQGATVVPIRDEESGSSIKTRERFSVVSHVICLLKEIGIEDHRKLVHSIKVGIALVLVSLLYLLQPLYHRVGENAMWAIMTVVVVFEFTAGATLSKGLNRGIGTILGGGLGCLAALLAQILAQKAGRTGRAIAICISVFIFGAAATYYRLIPSIKKKFDYGFLVFILTFNLVAVSGFRGEQIIKLAGKRLSTITMGFLICVFTSLFVFPVWAGDELHRSLVSKFDKLALSIEECLKEYFQETEGKPEGQASTHLNSYKSVLHSKAADEALANFARWEPWHGKFGFSYPWSKYLRIGELLRELAASVLTLRECLQSHQQSPLCLRLIAKEPCEEMGTQICSTLRELSDDIFKMRKFRRQESIFQSDTLQTTGQELHSVMRAFVQGTLASKNGDVGDLYPIATFVFMLMEMVYKVERLIKEVEELGDPAGFRSQ</sequence>
<evidence type="ECO:0000313" key="2">
    <source>
        <dbReference type="Proteomes" id="UP001234297"/>
    </source>
</evidence>
<keyword evidence="2" id="KW-1185">Reference proteome</keyword>
<organism evidence="1 2">
    <name type="scientific">Persea americana</name>
    <name type="common">Avocado</name>
    <dbReference type="NCBI Taxonomy" id="3435"/>
    <lineage>
        <taxon>Eukaryota</taxon>
        <taxon>Viridiplantae</taxon>
        <taxon>Streptophyta</taxon>
        <taxon>Embryophyta</taxon>
        <taxon>Tracheophyta</taxon>
        <taxon>Spermatophyta</taxon>
        <taxon>Magnoliopsida</taxon>
        <taxon>Magnoliidae</taxon>
        <taxon>Laurales</taxon>
        <taxon>Lauraceae</taxon>
        <taxon>Persea</taxon>
    </lineage>
</organism>
<dbReference type="Proteomes" id="UP001234297">
    <property type="component" value="Chromosome 10"/>
</dbReference>
<reference evidence="1 2" key="1">
    <citation type="journal article" date="2022" name="Hortic Res">
        <title>A haplotype resolved chromosomal level avocado genome allows analysis of novel avocado genes.</title>
        <authorList>
            <person name="Nath O."/>
            <person name="Fletcher S.J."/>
            <person name="Hayward A."/>
            <person name="Shaw L.M."/>
            <person name="Masouleh A.K."/>
            <person name="Furtado A."/>
            <person name="Henry R.J."/>
            <person name="Mitter N."/>
        </authorList>
    </citation>
    <scope>NUCLEOTIDE SEQUENCE [LARGE SCALE GENOMIC DNA]</scope>
    <source>
        <strain evidence="2">cv. Hass</strain>
    </source>
</reference>